<feature type="non-terminal residue" evidence="1">
    <location>
        <position position="749"/>
    </location>
</feature>
<dbReference type="Proteomes" id="UP000601435">
    <property type="component" value="Unassembled WGS sequence"/>
</dbReference>
<sequence length="749" mass="85328">VDSVEDRLVRLPKRAWKKARKAYRYLIDETSGSAYNQFLTSHASFLRRRQRDIESDSSDEAEWEEEENRAERSGRQSFKASFLAKVFSSVIGYGADWRLAQFVYDLWLWSSLGGAKHCGGVSLRGALAGKNFSPTYWQNMHAALVDVVKQIGFPSLFITVAPWEPSAPYHAWLDDELGKMLRTRTNLPAAETFHLAHLLTQVAEGLIAGTNKRNLKARHRCWREHVLAAADGKTDTVVEIFGRLEFQDGKRKRYAGPAQSYHGSGRTHLHLLVWLKNMSALDWPRVLRADLAEDEPEMQDLVAGSQLDYDSSAWPLHEGPTTFDSSNGRISLHHPRKAKAAHVRAFMPDVIAAMQCHMDVQTGDGRALLLQYVASYAAKFSDSFATSWLNDEASAYHLARRILTEYHPLEPEMWLQLGAQFFRQVIATPVMRRVSVRCPWTSQVGIWETAYMECTWRDEDCTLLQYIRMSNKDSFYGQWLILNVPFRDIDDLWDDRVLRVPEGYRMLALCLLHRPGLWRRPLEVKHELQLEGYRDAHVCNILAMLEGHTAVIDAYLSGRLDLQHDPEPDPGSFAAPELGFRGALDPEQAVIVENIREIVRFSMQRRYPDDATVEDLQALMDRRPERGPQRPLCILGPAGSGKSTCVEVAIKRAAEAGAHVGVACPTGVLASSYREKFPDLDVDTVHGMFLLHKPEHETWDAMMPFDMAVIDEVGQLSEEHFERLLRLWDHTERRTVLVFVGDFHQLRGI</sequence>
<dbReference type="OrthoDB" id="432234at2759"/>
<reference evidence="1" key="1">
    <citation type="submission" date="2021-02" db="EMBL/GenBank/DDBJ databases">
        <authorList>
            <person name="Dougan E. K."/>
            <person name="Rhodes N."/>
            <person name="Thang M."/>
            <person name="Chan C."/>
        </authorList>
    </citation>
    <scope>NUCLEOTIDE SEQUENCE</scope>
</reference>
<dbReference type="Pfam" id="PF13604">
    <property type="entry name" value="AAA_30"/>
    <property type="match status" value="1"/>
</dbReference>
<dbReference type="InterPro" id="IPR027417">
    <property type="entry name" value="P-loop_NTPase"/>
</dbReference>
<name>A0A813AAL3_9DINO</name>
<protein>
    <submittedName>
        <fullName evidence="1">Uncharacterized protein</fullName>
    </submittedName>
</protein>
<accession>A0A813AAL3</accession>
<organism evidence="1 2">
    <name type="scientific">Symbiodinium necroappetens</name>
    <dbReference type="NCBI Taxonomy" id="1628268"/>
    <lineage>
        <taxon>Eukaryota</taxon>
        <taxon>Sar</taxon>
        <taxon>Alveolata</taxon>
        <taxon>Dinophyceae</taxon>
        <taxon>Suessiales</taxon>
        <taxon>Symbiodiniaceae</taxon>
        <taxon>Symbiodinium</taxon>
    </lineage>
</organism>
<feature type="non-terminal residue" evidence="1">
    <location>
        <position position="1"/>
    </location>
</feature>
<evidence type="ECO:0000313" key="2">
    <source>
        <dbReference type="Proteomes" id="UP000601435"/>
    </source>
</evidence>
<keyword evidence="2" id="KW-1185">Reference proteome</keyword>
<dbReference type="AlphaFoldDB" id="A0A813AAL3"/>
<gene>
    <name evidence="1" type="ORF">SNEC2469_LOCUS26970</name>
</gene>
<dbReference type="SUPFAM" id="SSF52540">
    <property type="entry name" value="P-loop containing nucleoside triphosphate hydrolases"/>
    <property type="match status" value="1"/>
</dbReference>
<comment type="caution">
    <text evidence="1">The sequence shown here is derived from an EMBL/GenBank/DDBJ whole genome shotgun (WGS) entry which is preliminary data.</text>
</comment>
<dbReference type="EMBL" id="CAJNJA010055965">
    <property type="protein sequence ID" value="CAE7857073.1"/>
    <property type="molecule type" value="Genomic_DNA"/>
</dbReference>
<proteinExistence type="predicted"/>
<dbReference type="Gene3D" id="3.40.50.300">
    <property type="entry name" value="P-loop containing nucleotide triphosphate hydrolases"/>
    <property type="match status" value="1"/>
</dbReference>
<evidence type="ECO:0000313" key="1">
    <source>
        <dbReference type="EMBL" id="CAE7857073.1"/>
    </source>
</evidence>